<dbReference type="InterPro" id="IPR014780">
    <property type="entry name" value="tRNA_psdUridine_synth_TruB"/>
</dbReference>
<reference evidence="7 8" key="1">
    <citation type="submission" date="2016-02" db="EMBL/GenBank/DDBJ databases">
        <title>Genome sequence of Moorella mulderi DSM 14980.</title>
        <authorList>
            <person name="Poehlein A."/>
            <person name="Daniel R."/>
        </authorList>
    </citation>
    <scope>NUCLEOTIDE SEQUENCE [LARGE SCALE GENOMIC DNA]</scope>
    <source>
        <strain evidence="7 8">DSM 14980</strain>
    </source>
</reference>
<evidence type="ECO:0000256" key="4">
    <source>
        <dbReference type="ARBA" id="ARBA00023235"/>
    </source>
</evidence>
<dbReference type="Proteomes" id="UP000075670">
    <property type="component" value="Unassembled WGS sequence"/>
</dbReference>
<keyword evidence="3 5" id="KW-0819">tRNA processing</keyword>
<dbReference type="EMBL" id="LTBC01000005">
    <property type="protein sequence ID" value="KYH32179.1"/>
    <property type="molecule type" value="Genomic_DNA"/>
</dbReference>
<evidence type="ECO:0000256" key="5">
    <source>
        <dbReference type="HAMAP-Rule" id="MF_01080"/>
    </source>
</evidence>
<sequence length="304" mass="32769">MVTGFINVLKPPGLTSHDVVQNLRRLLKERRIGHGGTLDPMAAGVLPVAVGKATRLLEYIQAGGKAYRAEFILGLKTDTQDLGGRVLARPGCPGLKLEELQAAARRFTGTISQIPPMVAAVHYQGRRLYELAREGQEVERPARRVTIENFQVLKAWPDGPFFRVMADITCSKGTYIRTLGADWGDYLGYGATLAFLLRTRAGGFKLEEAWTLEEIAAQVAGGNGDFLLPPAAGLTHLPVITVREKAIKAVANGAAIDPADCIQVPALRPGSLARLETPAGVLLAVARVVPKGEVYCFKPDKVLK</sequence>
<dbReference type="GO" id="GO:0003723">
    <property type="term" value="F:RNA binding"/>
    <property type="evidence" value="ECO:0007669"/>
    <property type="project" value="InterPro"/>
</dbReference>
<dbReference type="HAMAP" id="MF_01080">
    <property type="entry name" value="TruB_bact"/>
    <property type="match status" value="1"/>
</dbReference>
<evidence type="ECO:0000313" key="7">
    <source>
        <dbReference type="EMBL" id="KYH32179.1"/>
    </source>
</evidence>
<comment type="caution">
    <text evidence="7">The sequence shown here is derived from an EMBL/GenBank/DDBJ whole genome shotgun (WGS) entry which is preliminary data.</text>
</comment>
<gene>
    <name evidence="5 7" type="primary">truB</name>
    <name evidence="7" type="ORF">MOMUL_17540</name>
</gene>
<dbReference type="GO" id="GO:1990481">
    <property type="term" value="P:mRNA pseudouridine synthesis"/>
    <property type="evidence" value="ECO:0007669"/>
    <property type="project" value="TreeGrafter"/>
</dbReference>
<dbReference type="PANTHER" id="PTHR13767">
    <property type="entry name" value="TRNA-PSEUDOURIDINE SYNTHASE"/>
    <property type="match status" value="1"/>
</dbReference>
<dbReference type="Pfam" id="PF01509">
    <property type="entry name" value="TruB_N"/>
    <property type="match status" value="1"/>
</dbReference>
<dbReference type="AlphaFoldDB" id="A0A151AWZ0"/>
<dbReference type="GO" id="GO:0031119">
    <property type="term" value="P:tRNA pseudouridine synthesis"/>
    <property type="evidence" value="ECO:0007669"/>
    <property type="project" value="UniProtKB-UniRule"/>
</dbReference>
<dbReference type="Gene3D" id="3.30.2350.10">
    <property type="entry name" value="Pseudouridine synthase"/>
    <property type="match status" value="1"/>
</dbReference>
<dbReference type="PATRIC" id="fig|1122241.3.peg.1852"/>
<feature type="active site" description="Nucleophile" evidence="5">
    <location>
        <position position="39"/>
    </location>
</feature>
<dbReference type="Gene3D" id="2.30.130.10">
    <property type="entry name" value="PUA domain"/>
    <property type="match status" value="1"/>
</dbReference>
<evidence type="ECO:0000256" key="2">
    <source>
        <dbReference type="ARBA" id="ARBA00005642"/>
    </source>
</evidence>
<dbReference type="CDD" id="cd02573">
    <property type="entry name" value="PseudoU_synth_EcTruB"/>
    <property type="match status" value="1"/>
</dbReference>
<comment type="catalytic activity">
    <reaction evidence="1 5">
        <text>uridine(55) in tRNA = pseudouridine(55) in tRNA</text>
        <dbReference type="Rhea" id="RHEA:42532"/>
        <dbReference type="Rhea" id="RHEA-COMP:10101"/>
        <dbReference type="Rhea" id="RHEA-COMP:10102"/>
        <dbReference type="ChEBI" id="CHEBI:65314"/>
        <dbReference type="ChEBI" id="CHEBI:65315"/>
        <dbReference type="EC" id="5.4.99.25"/>
    </reaction>
</comment>
<evidence type="ECO:0000256" key="3">
    <source>
        <dbReference type="ARBA" id="ARBA00022694"/>
    </source>
</evidence>
<name>A0A151AWZ0_9FIRM</name>
<comment type="similarity">
    <text evidence="2 5">Belongs to the pseudouridine synthase TruB family. Type 1 subfamily.</text>
</comment>
<dbReference type="PANTHER" id="PTHR13767:SF2">
    <property type="entry name" value="PSEUDOURIDYLATE SYNTHASE TRUB1"/>
    <property type="match status" value="1"/>
</dbReference>
<feature type="domain" description="Pseudouridine synthase II N-terminal" evidence="6">
    <location>
        <begin position="24"/>
        <end position="176"/>
    </location>
</feature>
<dbReference type="EC" id="5.4.99.25" evidence="5"/>
<evidence type="ECO:0000256" key="1">
    <source>
        <dbReference type="ARBA" id="ARBA00000385"/>
    </source>
</evidence>
<dbReference type="OrthoDB" id="9802309at2"/>
<dbReference type="SUPFAM" id="SSF55120">
    <property type="entry name" value="Pseudouridine synthase"/>
    <property type="match status" value="1"/>
</dbReference>
<dbReference type="InterPro" id="IPR002501">
    <property type="entry name" value="PsdUridine_synth_N"/>
</dbReference>
<dbReference type="NCBIfam" id="TIGR00431">
    <property type="entry name" value="TruB"/>
    <property type="match status" value="1"/>
</dbReference>
<keyword evidence="4 5" id="KW-0413">Isomerase</keyword>
<dbReference type="InterPro" id="IPR020103">
    <property type="entry name" value="PsdUridine_synth_cat_dom_sf"/>
</dbReference>
<dbReference type="RefSeq" id="WP_062284076.1">
    <property type="nucleotide sequence ID" value="NZ_LTBC01000005.1"/>
</dbReference>
<keyword evidence="8" id="KW-1185">Reference proteome</keyword>
<organism evidence="7 8">
    <name type="scientific">Moorella mulderi DSM 14980</name>
    <dbReference type="NCBI Taxonomy" id="1122241"/>
    <lineage>
        <taxon>Bacteria</taxon>
        <taxon>Bacillati</taxon>
        <taxon>Bacillota</taxon>
        <taxon>Clostridia</taxon>
        <taxon>Neomoorellales</taxon>
        <taxon>Neomoorellaceae</taxon>
        <taxon>Neomoorella</taxon>
    </lineage>
</organism>
<proteinExistence type="inferred from homology"/>
<accession>A0A151AWZ0</accession>
<dbReference type="GO" id="GO:0160148">
    <property type="term" value="F:tRNA pseudouridine(55) synthase activity"/>
    <property type="evidence" value="ECO:0007669"/>
    <property type="project" value="UniProtKB-EC"/>
</dbReference>
<evidence type="ECO:0000259" key="6">
    <source>
        <dbReference type="Pfam" id="PF01509"/>
    </source>
</evidence>
<evidence type="ECO:0000313" key="8">
    <source>
        <dbReference type="Proteomes" id="UP000075670"/>
    </source>
</evidence>
<comment type="function">
    <text evidence="5">Responsible for synthesis of pseudouridine from uracil-55 in the psi GC loop of transfer RNAs.</text>
</comment>
<dbReference type="InterPro" id="IPR036974">
    <property type="entry name" value="PUA_sf"/>
</dbReference>
<protein>
    <recommendedName>
        <fullName evidence="5">tRNA pseudouridine synthase B</fullName>
        <ecNumber evidence="5">5.4.99.25</ecNumber>
    </recommendedName>
    <alternativeName>
        <fullName evidence="5">tRNA pseudouridine(55) synthase</fullName>
        <shortName evidence="5">Psi55 synthase</shortName>
    </alternativeName>
    <alternativeName>
        <fullName evidence="5">tRNA pseudouridylate synthase</fullName>
    </alternativeName>
    <alternativeName>
        <fullName evidence="5">tRNA-uridine isomerase</fullName>
    </alternativeName>
</protein>